<feature type="region of interest" description="Disordered" evidence="1">
    <location>
        <begin position="100"/>
        <end position="119"/>
    </location>
</feature>
<dbReference type="HOGENOM" id="CLU_2065842_0_0_1"/>
<accession>F0WT84</accession>
<sequence length="119" mass="13424">MQTAKSVAFLLLCDFDTSDTVQQTTLQTRTSKNCIPSCALNFVPRAYSQAEMHEANGYTNEKIESQVWNGEMKCDCGESNCKCEGVEAWENAYHLTTEGKKRSLSEEGLEEQVYRQHAT</sequence>
<name>F0WT84_9STRA</name>
<reference evidence="2" key="2">
    <citation type="submission" date="2011-02" db="EMBL/GenBank/DDBJ databases">
        <authorList>
            <person name="MacLean D."/>
        </authorList>
    </citation>
    <scope>NUCLEOTIDE SEQUENCE</scope>
</reference>
<reference evidence="2" key="1">
    <citation type="journal article" date="2011" name="PLoS Biol.">
        <title>Gene gain and loss during evolution of obligate parasitism in the white rust pathogen of Arabidopsis thaliana.</title>
        <authorList>
            <person name="Kemen E."/>
            <person name="Gardiner A."/>
            <person name="Schultz-Larsen T."/>
            <person name="Kemen A.C."/>
            <person name="Balmuth A.L."/>
            <person name="Robert-Seilaniantz A."/>
            <person name="Bailey K."/>
            <person name="Holub E."/>
            <person name="Studholme D.J."/>
            <person name="Maclean D."/>
            <person name="Jones J.D."/>
        </authorList>
    </citation>
    <scope>NUCLEOTIDE SEQUENCE</scope>
</reference>
<gene>
    <name evidence="2" type="primary">AlNc14C246G9569</name>
    <name evidence="2" type="ORF">ALNC14_107160</name>
</gene>
<proteinExistence type="predicted"/>
<evidence type="ECO:0000313" key="2">
    <source>
        <dbReference type="EMBL" id="CCA24572.1"/>
    </source>
</evidence>
<protein>
    <submittedName>
        <fullName evidence="2">AlNc14C246G9569 protein</fullName>
    </submittedName>
</protein>
<dbReference type="EMBL" id="FR824291">
    <property type="protein sequence ID" value="CCA24572.1"/>
    <property type="molecule type" value="Genomic_DNA"/>
</dbReference>
<dbReference type="AlphaFoldDB" id="F0WT84"/>
<organism evidence="2">
    <name type="scientific">Albugo laibachii Nc14</name>
    <dbReference type="NCBI Taxonomy" id="890382"/>
    <lineage>
        <taxon>Eukaryota</taxon>
        <taxon>Sar</taxon>
        <taxon>Stramenopiles</taxon>
        <taxon>Oomycota</taxon>
        <taxon>Peronosporomycetes</taxon>
        <taxon>Albuginales</taxon>
        <taxon>Albuginaceae</taxon>
        <taxon>Albugo</taxon>
    </lineage>
</organism>
<evidence type="ECO:0000256" key="1">
    <source>
        <dbReference type="SAM" id="MobiDB-lite"/>
    </source>
</evidence>